<dbReference type="PANTHER" id="PTHR37490">
    <property type="entry name" value="EXPRESSED PROTEIN"/>
    <property type="match status" value="1"/>
</dbReference>
<accession>A0A4Z0YKV8</accession>
<name>A0A4Z0YKV8_9PEZI</name>
<evidence type="ECO:0000313" key="2">
    <source>
        <dbReference type="Proteomes" id="UP000297716"/>
    </source>
</evidence>
<keyword evidence="2" id="KW-1185">Reference proteome</keyword>
<dbReference type="Pfam" id="PF11913">
    <property type="entry name" value="DUF3431"/>
    <property type="match status" value="1"/>
</dbReference>
<evidence type="ECO:0000313" key="1">
    <source>
        <dbReference type="EMBL" id="TGJ79273.1"/>
    </source>
</evidence>
<reference evidence="1 2" key="1">
    <citation type="submission" date="2019-03" db="EMBL/GenBank/DDBJ databases">
        <title>Draft genome sequence of Xylaria hypoxylon DSM 108379, a ubiquitous saprotrophic-parasitic fungi on hardwood.</title>
        <authorList>
            <person name="Buettner E."/>
            <person name="Leonhardt S."/>
            <person name="Gebauer A.M."/>
            <person name="Liers C."/>
            <person name="Hofrichter M."/>
            <person name="Kellner H."/>
        </authorList>
    </citation>
    <scope>NUCLEOTIDE SEQUENCE [LARGE SCALE GENOMIC DNA]</scope>
    <source>
        <strain evidence="1 2">DSM 108379</strain>
    </source>
</reference>
<organism evidence="1 2">
    <name type="scientific">Xylaria hypoxylon</name>
    <dbReference type="NCBI Taxonomy" id="37992"/>
    <lineage>
        <taxon>Eukaryota</taxon>
        <taxon>Fungi</taxon>
        <taxon>Dikarya</taxon>
        <taxon>Ascomycota</taxon>
        <taxon>Pezizomycotina</taxon>
        <taxon>Sordariomycetes</taxon>
        <taxon>Xylariomycetidae</taxon>
        <taxon>Xylariales</taxon>
        <taxon>Xylariaceae</taxon>
        <taxon>Xylaria</taxon>
    </lineage>
</organism>
<dbReference type="AlphaFoldDB" id="A0A4Z0YKV8"/>
<proteinExistence type="predicted"/>
<protein>
    <submittedName>
        <fullName evidence="1">Uncharacterized protein</fullName>
    </submittedName>
</protein>
<gene>
    <name evidence="1" type="ORF">E0Z10_g9488</name>
</gene>
<dbReference type="InterPro" id="IPR021838">
    <property type="entry name" value="DUF3431"/>
</dbReference>
<dbReference type="Proteomes" id="UP000297716">
    <property type="component" value="Unassembled WGS sequence"/>
</dbReference>
<sequence length="249" mass="28744">MHYENPRYAYCSMLNDDIPPSHLQPAQSAPAELELVVASLSTEDTTWFHAYLPDSWPKNVYVVDDPAAKLTVPKNKGHEAMVYLTYIIDRYDSLPDNVLFLHASRFAWHNDDPDYDALPTLQNIQLSYLQEAGYVNLRCVWVIGCPAEIRPVLDEDEGPSKDLKTKNIYKKAFEEIMPELPVPDTVAVSCCSQFGVSRNAIRRRPKEDYIRYRRWLLETPLDDSLSGRVLEFSWHSKWRFHSLGAFAVY</sequence>
<dbReference type="PANTHER" id="PTHR37490:SF3">
    <property type="entry name" value="DUF3431 DOMAIN CONTAINING PROTEIN"/>
    <property type="match status" value="1"/>
</dbReference>
<dbReference type="OrthoDB" id="426718at2759"/>
<comment type="caution">
    <text evidence="1">The sequence shown here is derived from an EMBL/GenBank/DDBJ whole genome shotgun (WGS) entry which is preliminary data.</text>
</comment>
<dbReference type="EMBL" id="SKBN01000301">
    <property type="protein sequence ID" value="TGJ79273.1"/>
    <property type="molecule type" value="Genomic_DNA"/>
</dbReference>